<organism evidence="9 10">
    <name type="scientific">Alkalihalobacillus alcalophilus ATCC 27647 = CGMCC 1.3604</name>
    <dbReference type="NCBI Taxonomy" id="1218173"/>
    <lineage>
        <taxon>Bacteria</taxon>
        <taxon>Bacillati</taxon>
        <taxon>Bacillota</taxon>
        <taxon>Bacilli</taxon>
        <taxon>Bacillales</taxon>
        <taxon>Bacillaceae</taxon>
        <taxon>Alkalihalobacillus</taxon>
    </lineage>
</organism>
<dbReference type="RefSeq" id="WP_004428255.1">
    <property type="nucleotide sequence ID" value="NZ_ALPT02000021.1"/>
</dbReference>
<dbReference type="GO" id="GO:0005886">
    <property type="term" value="C:plasma membrane"/>
    <property type="evidence" value="ECO:0007669"/>
    <property type="project" value="UniProtKB-SubCell"/>
</dbReference>
<evidence type="ECO:0000256" key="7">
    <source>
        <dbReference type="RuleBase" id="RU363032"/>
    </source>
</evidence>
<sequence>MSNPSANSSAEKKSKFSLGNLNYRQQRIVIIIAFSAVPLLLLFTFSYLPLINMFIYSFHKWNGISPNMTFVGLDNYVQIFTGPEYFVVFTVSLYYFFATFIQMGLALYFATILTFNVRFKNFFKGAIFFPYLLNGVAIGFIFLYFFRPDGTLDGLLGLLGLGEYAQLWLGNPDLINISLAGTSVWRYMGFNFIIFLGAIQSISGDIYEAADIDGANNWHKFRYIILPSIRRIVELNLILAISGAIGVFEIPYIMTGGANGSATFVIQTVDTAFKFSKVGLASAMGIVLLIIVVFITLLQKVLFKEKGA</sequence>
<accession>A0A4S4K160</accession>
<evidence type="ECO:0000256" key="6">
    <source>
        <dbReference type="ARBA" id="ARBA00023136"/>
    </source>
</evidence>
<dbReference type="CDD" id="cd06261">
    <property type="entry name" value="TM_PBP2"/>
    <property type="match status" value="1"/>
</dbReference>
<dbReference type="PANTHER" id="PTHR43005:SF2">
    <property type="entry name" value="INTEGRAL MEMBRANE SUGAR TRANSPORT PROTEIN"/>
    <property type="match status" value="1"/>
</dbReference>
<gene>
    <name evidence="9" type="ORF">AJ85_15575</name>
</gene>
<reference evidence="9 10" key="1">
    <citation type="submission" date="2014-01" db="EMBL/GenBank/DDBJ databases">
        <title>Draft genome sequencing of Bacillus alcalophilus CGMCC 1.3604.</title>
        <authorList>
            <person name="Yang J."/>
            <person name="Diao L."/>
            <person name="Yang S."/>
        </authorList>
    </citation>
    <scope>NUCLEOTIDE SEQUENCE [LARGE SCALE GENOMIC DNA]</scope>
    <source>
        <strain evidence="9 10">CGMCC 1.3604</strain>
    </source>
</reference>
<evidence type="ECO:0000256" key="1">
    <source>
        <dbReference type="ARBA" id="ARBA00004651"/>
    </source>
</evidence>
<dbReference type="GO" id="GO:0055085">
    <property type="term" value="P:transmembrane transport"/>
    <property type="evidence" value="ECO:0007669"/>
    <property type="project" value="InterPro"/>
</dbReference>
<evidence type="ECO:0000313" key="10">
    <source>
        <dbReference type="Proteomes" id="UP000297014"/>
    </source>
</evidence>
<proteinExistence type="inferred from homology"/>
<evidence type="ECO:0000256" key="5">
    <source>
        <dbReference type="ARBA" id="ARBA00022989"/>
    </source>
</evidence>
<dbReference type="PROSITE" id="PS50928">
    <property type="entry name" value="ABC_TM1"/>
    <property type="match status" value="1"/>
</dbReference>
<evidence type="ECO:0000256" key="2">
    <source>
        <dbReference type="ARBA" id="ARBA00022448"/>
    </source>
</evidence>
<feature type="transmembrane region" description="Helical" evidence="7">
    <location>
        <begin position="278"/>
        <end position="298"/>
    </location>
</feature>
<feature type="domain" description="ABC transmembrane type-1" evidence="8">
    <location>
        <begin position="88"/>
        <end position="299"/>
    </location>
</feature>
<dbReference type="AlphaFoldDB" id="A0A4S4K160"/>
<feature type="transmembrane region" description="Helical" evidence="7">
    <location>
        <begin position="93"/>
        <end position="115"/>
    </location>
</feature>
<evidence type="ECO:0000256" key="4">
    <source>
        <dbReference type="ARBA" id="ARBA00022692"/>
    </source>
</evidence>
<dbReference type="PANTHER" id="PTHR43005">
    <property type="entry name" value="BLR7065 PROTEIN"/>
    <property type="match status" value="1"/>
</dbReference>
<dbReference type="SUPFAM" id="SSF161098">
    <property type="entry name" value="MetI-like"/>
    <property type="match status" value="1"/>
</dbReference>
<evidence type="ECO:0000256" key="3">
    <source>
        <dbReference type="ARBA" id="ARBA00022475"/>
    </source>
</evidence>
<comment type="similarity">
    <text evidence="7">Belongs to the binding-protein-dependent transport system permease family.</text>
</comment>
<keyword evidence="3" id="KW-1003">Cell membrane</keyword>
<dbReference type="Pfam" id="PF00528">
    <property type="entry name" value="BPD_transp_1"/>
    <property type="match status" value="1"/>
</dbReference>
<dbReference type="EMBL" id="JALP01000201">
    <property type="protein sequence ID" value="THG89719.1"/>
    <property type="molecule type" value="Genomic_DNA"/>
</dbReference>
<comment type="caution">
    <text evidence="9">The sequence shown here is derived from an EMBL/GenBank/DDBJ whole genome shotgun (WGS) entry which is preliminary data.</text>
</comment>
<protein>
    <submittedName>
        <fullName evidence="9">ABC transporter permease</fullName>
    </submittedName>
</protein>
<dbReference type="Proteomes" id="UP000297014">
    <property type="component" value="Unassembled WGS sequence"/>
</dbReference>
<keyword evidence="2 7" id="KW-0813">Transport</keyword>
<name>A0A4S4K160_ALKAL</name>
<keyword evidence="4 7" id="KW-0812">Transmembrane</keyword>
<evidence type="ECO:0000313" key="9">
    <source>
        <dbReference type="EMBL" id="THG89719.1"/>
    </source>
</evidence>
<feature type="transmembrane region" description="Helical" evidence="7">
    <location>
        <begin position="127"/>
        <end position="146"/>
    </location>
</feature>
<dbReference type="Gene3D" id="1.10.3720.10">
    <property type="entry name" value="MetI-like"/>
    <property type="match status" value="1"/>
</dbReference>
<dbReference type="InterPro" id="IPR035906">
    <property type="entry name" value="MetI-like_sf"/>
</dbReference>
<feature type="transmembrane region" description="Helical" evidence="7">
    <location>
        <begin position="28"/>
        <end position="48"/>
    </location>
</feature>
<keyword evidence="6 7" id="KW-0472">Membrane</keyword>
<dbReference type="OrthoDB" id="145927at2"/>
<dbReference type="InterPro" id="IPR000515">
    <property type="entry name" value="MetI-like"/>
</dbReference>
<comment type="subcellular location">
    <subcellularLocation>
        <location evidence="1 7">Cell membrane</location>
        <topology evidence="1 7">Multi-pass membrane protein</topology>
    </subcellularLocation>
</comment>
<keyword evidence="5 7" id="KW-1133">Transmembrane helix</keyword>
<feature type="transmembrane region" description="Helical" evidence="7">
    <location>
        <begin position="174"/>
        <end position="199"/>
    </location>
</feature>
<feature type="transmembrane region" description="Helical" evidence="7">
    <location>
        <begin position="232"/>
        <end position="254"/>
    </location>
</feature>
<evidence type="ECO:0000259" key="8">
    <source>
        <dbReference type="PROSITE" id="PS50928"/>
    </source>
</evidence>